<dbReference type="InterPro" id="IPR050446">
    <property type="entry name" value="FAD-oxidoreductase/Apoptosis"/>
</dbReference>
<dbReference type="PANTHER" id="PTHR43557:SF2">
    <property type="entry name" value="RIESKE DOMAIN-CONTAINING PROTEIN-RELATED"/>
    <property type="match status" value="1"/>
</dbReference>
<dbReference type="InterPro" id="IPR023753">
    <property type="entry name" value="FAD/NAD-binding_dom"/>
</dbReference>
<comment type="cofactor">
    <cofactor evidence="1">
        <name>FAD</name>
        <dbReference type="ChEBI" id="CHEBI:57692"/>
    </cofactor>
</comment>
<dbReference type="InterPro" id="IPR036188">
    <property type="entry name" value="FAD/NAD-bd_sf"/>
</dbReference>
<evidence type="ECO:0000256" key="3">
    <source>
        <dbReference type="ARBA" id="ARBA00022827"/>
    </source>
</evidence>
<dbReference type="OrthoDB" id="7809559at2"/>
<comment type="caution">
    <text evidence="7">The sequence shown here is derived from an EMBL/GenBank/DDBJ whole genome shotgun (WGS) entry which is preliminary data.</text>
</comment>
<dbReference type="Pfam" id="PF14759">
    <property type="entry name" value="Reductase_C"/>
    <property type="match status" value="1"/>
</dbReference>
<dbReference type="Gene3D" id="3.30.390.30">
    <property type="match status" value="1"/>
</dbReference>
<keyword evidence="4" id="KW-0560">Oxidoreductase</keyword>
<dbReference type="GO" id="GO:0005737">
    <property type="term" value="C:cytoplasm"/>
    <property type="evidence" value="ECO:0007669"/>
    <property type="project" value="TreeGrafter"/>
</dbReference>
<keyword evidence="8" id="KW-1185">Reference proteome</keyword>
<accession>A0A2U2DIC7</accession>
<dbReference type="PRINTS" id="PR00368">
    <property type="entry name" value="FADPNR"/>
</dbReference>
<sequence>MSDIVIIGGGECGARAAFALRERGFDGSVTLVCAESHLPYERPPLSKATLIDALEPKLVADAGRYLSDGITVLTGCSVLAIDRAEKSVMLSGGQPLRYDRLLLAVGARSRLLPDMAEAAGRIHTLRSHDDALAIRAALHAGGSLVIVGGGFIGLELAATARMMGVDTILIEGLSRILSRGVPEEIAEAVAARHRAEGVEILCGQAISAIEDGAEKATVRLAGGRTIAADLVVVGIGAVPNTALAEAAGLAVENGIAVDRYLRTSDPDIFAAGDCCSFPLDLYGGRRVRLEAWRNAQEQGTLAAANLMGAAEPVSNVPWFWSDHYDMTLQITGLADGATTTVRRPLGDGAFILFHLDGEGRLLAASGIGKGNAVARDIRLAEMLISAAARPDPHALASPATKLKSLLAA</sequence>
<reference evidence="7 8" key="1">
    <citation type="submission" date="2018-05" db="EMBL/GenBank/DDBJ databases">
        <title>The draft genome of strain NS-104.</title>
        <authorList>
            <person name="Hang P."/>
            <person name="Jiang J."/>
        </authorList>
    </citation>
    <scope>NUCLEOTIDE SEQUENCE [LARGE SCALE GENOMIC DNA]</scope>
    <source>
        <strain evidence="7 8">NS-104</strain>
    </source>
</reference>
<dbReference type="PANTHER" id="PTHR43557">
    <property type="entry name" value="APOPTOSIS-INDUCING FACTOR 1"/>
    <property type="match status" value="1"/>
</dbReference>
<dbReference type="SUPFAM" id="SSF55424">
    <property type="entry name" value="FAD/NAD-linked reductases, dimerisation (C-terminal) domain"/>
    <property type="match status" value="1"/>
</dbReference>
<feature type="domain" description="FAD/NAD(P)-binding" evidence="5">
    <location>
        <begin position="3"/>
        <end position="299"/>
    </location>
</feature>
<organism evidence="7 8">
    <name type="scientific">Metarhizobium album</name>
    <dbReference type="NCBI Taxonomy" id="2182425"/>
    <lineage>
        <taxon>Bacteria</taxon>
        <taxon>Pseudomonadati</taxon>
        <taxon>Pseudomonadota</taxon>
        <taxon>Alphaproteobacteria</taxon>
        <taxon>Hyphomicrobiales</taxon>
        <taxon>Rhizobiaceae</taxon>
        <taxon>Metarhizobium</taxon>
    </lineage>
</organism>
<feature type="domain" description="Reductase C-terminal" evidence="6">
    <location>
        <begin position="318"/>
        <end position="406"/>
    </location>
</feature>
<evidence type="ECO:0000256" key="4">
    <source>
        <dbReference type="ARBA" id="ARBA00023002"/>
    </source>
</evidence>
<dbReference type="Pfam" id="PF07992">
    <property type="entry name" value="Pyr_redox_2"/>
    <property type="match status" value="1"/>
</dbReference>
<keyword evidence="2" id="KW-0285">Flavoprotein</keyword>
<evidence type="ECO:0000259" key="6">
    <source>
        <dbReference type="Pfam" id="PF14759"/>
    </source>
</evidence>
<evidence type="ECO:0000259" key="5">
    <source>
        <dbReference type="Pfam" id="PF07992"/>
    </source>
</evidence>
<dbReference type="AlphaFoldDB" id="A0A2U2DIC7"/>
<evidence type="ECO:0000313" key="8">
    <source>
        <dbReference type="Proteomes" id="UP000245252"/>
    </source>
</evidence>
<evidence type="ECO:0000256" key="1">
    <source>
        <dbReference type="ARBA" id="ARBA00001974"/>
    </source>
</evidence>
<proteinExistence type="predicted"/>
<protein>
    <submittedName>
        <fullName evidence="7">Ferredoxin reductase</fullName>
    </submittedName>
</protein>
<gene>
    <name evidence="7" type="ORF">DEM27_27210</name>
</gene>
<dbReference type="InterPro" id="IPR016156">
    <property type="entry name" value="FAD/NAD-linked_Rdtase_dimer_sf"/>
</dbReference>
<keyword evidence="3" id="KW-0274">FAD</keyword>
<name>A0A2U2DIC7_9HYPH</name>
<evidence type="ECO:0000313" key="7">
    <source>
        <dbReference type="EMBL" id="PWE53067.1"/>
    </source>
</evidence>
<dbReference type="PRINTS" id="PR00411">
    <property type="entry name" value="PNDRDTASEI"/>
</dbReference>
<dbReference type="InterPro" id="IPR028202">
    <property type="entry name" value="Reductase_C"/>
</dbReference>
<dbReference type="GO" id="GO:0016651">
    <property type="term" value="F:oxidoreductase activity, acting on NAD(P)H"/>
    <property type="evidence" value="ECO:0007669"/>
    <property type="project" value="TreeGrafter"/>
</dbReference>
<dbReference type="Proteomes" id="UP000245252">
    <property type="component" value="Unassembled WGS sequence"/>
</dbReference>
<evidence type="ECO:0000256" key="2">
    <source>
        <dbReference type="ARBA" id="ARBA00022630"/>
    </source>
</evidence>
<dbReference type="EMBL" id="QFBC01000018">
    <property type="protein sequence ID" value="PWE53067.1"/>
    <property type="molecule type" value="Genomic_DNA"/>
</dbReference>
<dbReference type="RefSeq" id="WP_109461401.1">
    <property type="nucleotide sequence ID" value="NZ_QFBC01000018.1"/>
</dbReference>
<dbReference type="Gene3D" id="3.50.50.60">
    <property type="entry name" value="FAD/NAD(P)-binding domain"/>
    <property type="match status" value="2"/>
</dbReference>
<dbReference type="SUPFAM" id="SSF51905">
    <property type="entry name" value="FAD/NAD(P)-binding domain"/>
    <property type="match status" value="1"/>
</dbReference>